<keyword evidence="1" id="KW-0812">Transmembrane</keyword>
<keyword evidence="1" id="KW-0472">Membrane</keyword>
<protein>
    <recommendedName>
        <fullName evidence="4">B box-type domain-containing protein</fullName>
    </recommendedName>
</protein>
<comment type="caution">
    <text evidence="2">The sequence shown here is derived from an EMBL/GenBank/DDBJ whole genome shotgun (WGS) entry which is preliminary data.</text>
</comment>
<proteinExistence type="predicted"/>
<name>A0ABT8JLF7_9BACL</name>
<feature type="transmembrane region" description="Helical" evidence="1">
    <location>
        <begin position="129"/>
        <end position="152"/>
    </location>
</feature>
<accession>A0ABT8JLF7</accession>
<dbReference type="EMBL" id="JAROCC010000001">
    <property type="protein sequence ID" value="MDN4605877.1"/>
    <property type="molecule type" value="Genomic_DNA"/>
</dbReference>
<evidence type="ECO:0000313" key="2">
    <source>
        <dbReference type="EMBL" id="MDN4605877.1"/>
    </source>
</evidence>
<evidence type="ECO:0008006" key="4">
    <source>
        <dbReference type="Google" id="ProtNLM"/>
    </source>
</evidence>
<dbReference type="Proteomes" id="UP001175097">
    <property type="component" value="Unassembled WGS sequence"/>
</dbReference>
<keyword evidence="1" id="KW-1133">Transmembrane helix</keyword>
<gene>
    <name evidence="2" type="ORF">P5G49_00105</name>
</gene>
<keyword evidence="3" id="KW-1185">Reference proteome</keyword>
<evidence type="ECO:0000256" key="1">
    <source>
        <dbReference type="SAM" id="Phobius"/>
    </source>
</evidence>
<organism evidence="2 3">
    <name type="scientific">Sporosarcina highlanderae</name>
    <dbReference type="NCBI Taxonomy" id="3035916"/>
    <lineage>
        <taxon>Bacteria</taxon>
        <taxon>Bacillati</taxon>
        <taxon>Bacillota</taxon>
        <taxon>Bacilli</taxon>
        <taxon>Bacillales</taxon>
        <taxon>Caryophanaceae</taxon>
        <taxon>Sporosarcina</taxon>
    </lineage>
</organism>
<sequence length="175" mass="19683">MKCYKHNKLDAVATCNNCGKGLCNECSDEFQPISCQRCALQNNETFKSGLMVQLIVPIVIFISIFVFSLVFMFSALKSLDDSIGPLSYLLFFIGVLINSYAIATVPFGWRFLNKLTPDVFLFLPIAGWLFYFGVKFAISLSLGWIIAPFAVWRIKKDLKSINLTKQDVLMGRGVI</sequence>
<reference evidence="2" key="1">
    <citation type="submission" date="2023-03" db="EMBL/GenBank/DDBJ databases">
        <title>MT1 and MT2 Draft Genomes of Novel Species.</title>
        <authorList>
            <person name="Venkateswaran K."/>
        </authorList>
    </citation>
    <scope>NUCLEOTIDE SEQUENCE</scope>
    <source>
        <strain evidence="2">F6_3S_P_2</strain>
    </source>
</reference>
<feature type="transmembrane region" description="Helical" evidence="1">
    <location>
        <begin position="54"/>
        <end position="76"/>
    </location>
</feature>
<feature type="transmembrane region" description="Helical" evidence="1">
    <location>
        <begin position="88"/>
        <end position="109"/>
    </location>
</feature>
<dbReference type="RefSeq" id="WP_301241350.1">
    <property type="nucleotide sequence ID" value="NZ_JAROCC010000001.1"/>
</dbReference>
<evidence type="ECO:0000313" key="3">
    <source>
        <dbReference type="Proteomes" id="UP001175097"/>
    </source>
</evidence>